<accession>A0A8F5VT53</accession>
<evidence type="ECO:0000313" key="2">
    <source>
        <dbReference type="EMBL" id="QXP00725.1"/>
    </source>
</evidence>
<keyword evidence="2" id="KW-0543">Viral nucleoprotein</keyword>
<organism evidence="2">
    <name type="scientific">Ophiovirus vaccinii</name>
    <dbReference type="NCBI Taxonomy" id="2170044"/>
    <lineage>
        <taxon>Viruses</taxon>
        <taxon>Riboviria</taxon>
        <taxon>Orthornavirae</taxon>
        <taxon>Negarnaviricota</taxon>
        <taxon>Haploviricotina</taxon>
        <taxon>Milneviricetes</taxon>
        <taxon>Naedrevirales</taxon>
        <taxon>Aspiviridae</taxon>
        <taxon>Ophiovirus</taxon>
    </lineage>
</organism>
<feature type="region of interest" description="Disordered" evidence="1">
    <location>
        <begin position="74"/>
        <end position="100"/>
    </location>
</feature>
<name>A0A8F5VT53_9VIRU</name>
<dbReference type="EMBL" id="MZ227013">
    <property type="protein sequence ID" value="QXP00725.1"/>
    <property type="molecule type" value="Viral_cRNA"/>
</dbReference>
<reference evidence="2" key="1">
    <citation type="journal article" date="2021" name="Viruses">
        <title>Discovery of Known and Novel Viruses in Wild and Cultivated Blueberry in Florida through Viral Metagenomic Approaches.</title>
        <authorList>
            <person name="Saad N."/>
            <person name="Olmstead J.W."/>
            <person name="Varsani A."/>
            <person name="Polston J.E."/>
            <person name="Jones J.B."/>
            <person name="Folimonova S.Y."/>
            <person name="Harmon P.F."/>
        </authorList>
    </citation>
    <scope>NUCLEOTIDE SEQUENCE</scope>
    <source>
        <strain evidence="2">HS-Florida</strain>
    </source>
</reference>
<keyword evidence="2" id="KW-0946">Virion</keyword>
<dbReference type="InterPro" id="IPR021310">
    <property type="entry name" value="Nucleocap_ssRNA"/>
</dbReference>
<dbReference type="Pfam" id="PF11128">
    <property type="entry name" value="Nucleocap_ssRNA"/>
    <property type="match status" value="1"/>
</dbReference>
<evidence type="ECO:0000256" key="1">
    <source>
        <dbReference type="SAM" id="MobiDB-lite"/>
    </source>
</evidence>
<proteinExistence type="predicted"/>
<dbReference type="GO" id="GO:0019013">
    <property type="term" value="C:viral nucleocapsid"/>
    <property type="evidence" value="ECO:0007669"/>
    <property type="project" value="UniProtKB-KW"/>
</dbReference>
<sequence>MEKQIDAQRLMDAYELFNTAGDGAPQETIDLIKQFHIYPGVSKMATKNAITLGRAAVEKKSVILVGEELRKASPLAKDEEGKPAEVTVGDTGSSGKDARDKGVDEGFVGVEKITDIEIVKDTIKKSSYKIDTEAIKKHLENFLKSVTIENEAYTTGEVVVKFFKEKSTDVGMLVASGTKILDALMFVAMHDNEDAKGIFSFIEVKELSALLIAENMSQAKKAIQAAGVLVYINGGLPPNKGTDTRPVPKFVKEYIYQNEIGGLIAIGEQLSSGNTRKFPAKVFLNVDLNSFPLPVATRCKLAIAGNKAVRYAVFAGSCQKATMISAQGITTVEAMENVMKANARRKLAIEIADFLRTLSGAVEAQKRMHPLSPNKPTIKDLTLKLTRAIIESLSTTGLAQLYDKMEASKNNAFMKDTNFAGTEVDGKRTWNIVANSDAEFGELSVGSLKAMYGIV</sequence>
<feature type="compositionally biased region" description="Basic and acidic residues" evidence="1">
    <location>
        <begin position="74"/>
        <end position="83"/>
    </location>
</feature>
<protein>
    <submittedName>
        <fullName evidence="2">Nucleocapsid protein</fullName>
    </submittedName>
</protein>